<keyword evidence="2" id="KW-1185">Reference proteome</keyword>
<proteinExistence type="predicted"/>
<sequence>MDLNVKFTYDFHVAPSKDIMNKIAKLLSHDRALNDLTRYRGYDSEAFKAKSIVTPWLHSVSKNNMKSASLNLSRECSFNLSLPSVKLLSIDETELSSLHSMLLLRVLHLARCKFSAEFTDSLPDTLEYISLTDCFF</sequence>
<evidence type="ECO:0000313" key="1">
    <source>
        <dbReference type="EMBL" id="GMF05328.1"/>
    </source>
</evidence>
<name>A0ACB5UA50_AMBMO</name>
<accession>A0ACB5UA50</accession>
<dbReference type="Proteomes" id="UP001165064">
    <property type="component" value="Unassembled WGS sequence"/>
</dbReference>
<evidence type="ECO:0000313" key="2">
    <source>
        <dbReference type="Proteomes" id="UP001165064"/>
    </source>
</evidence>
<organism evidence="1 2">
    <name type="scientific">Ambrosiozyma monospora</name>
    <name type="common">Yeast</name>
    <name type="synonym">Endomycopsis monosporus</name>
    <dbReference type="NCBI Taxonomy" id="43982"/>
    <lineage>
        <taxon>Eukaryota</taxon>
        <taxon>Fungi</taxon>
        <taxon>Dikarya</taxon>
        <taxon>Ascomycota</taxon>
        <taxon>Saccharomycotina</taxon>
        <taxon>Pichiomycetes</taxon>
        <taxon>Pichiales</taxon>
        <taxon>Pichiaceae</taxon>
        <taxon>Ambrosiozyma</taxon>
    </lineage>
</organism>
<reference evidence="1" key="1">
    <citation type="submission" date="2023-04" db="EMBL/GenBank/DDBJ databases">
        <title>Ambrosiozyma monospora NBRC 10751.</title>
        <authorList>
            <person name="Ichikawa N."/>
            <person name="Sato H."/>
            <person name="Tonouchi N."/>
        </authorList>
    </citation>
    <scope>NUCLEOTIDE SEQUENCE</scope>
    <source>
        <strain evidence="1">NBRC 10751</strain>
    </source>
</reference>
<protein>
    <submittedName>
        <fullName evidence="1">Unnamed protein product</fullName>
    </submittedName>
</protein>
<comment type="caution">
    <text evidence="1">The sequence shown here is derived from an EMBL/GenBank/DDBJ whole genome shotgun (WGS) entry which is preliminary data.</text>
</comment>
<dbReference type="EMBL" id="BSXS01014345">
    <property type="protein sequence ID" value="GMF05328.1"/>
    <property type="molecule type" value="Genomic_DNA"/>
</dbReference>
<gene>
    <name evidence="1" type="ORF">Amon02_001229600</name>
</gene>